<sequence>ERNRNGQHTDQKIYVRGVQYNFSDTLFYPNYICYAKSSNRSFSRFSISIVTLISSTFVLSNALVLECEYQLKGYWRTSTIIYHCDNGRIIFVGDPNNVTEVTLNHVGGRRNEDVEALFMKEHQNLTFLPRNINHFFPNLKAIAVTENLIEKIQQSDISVFPKLIQLALWSNRISSLDFNLFQKNPKLQTITFSYNPLQHIGYDIFDHLTELDTIDFRDTCHNIRIDGNRTRVLNELPNFARNCPPTIDMLEKQIIGGEHFEQQIAAKITSLTKDNFQLRQELAQLRQELTQLKNKELENTNEL</sequence>
<dbReference type="SUPFAM" id="SSF52058">
    <property type="entry name" value="L domain-like"/>
    <property type="match status" value="1"/>
</dbReference>
<keyword evidence="2" id="KW-1133">Transmembrane helix</keyword>
<dbReference type="InterPro" id="IPR032675">
    <property type="entry name" value="LRR_dom_sf"/>
</dbReference>
<dbReference type="Gene3D" id="3.80.10.10">
    <property type="entry name" value="Ribonuclease Inhibitor"/>
    <property type="match status" value="1"/>
</dbReference>
<dbReference type="STRING" id="568069.A0A1J1I057"/>
<name>A0A1J1I057_9DIPT</name>
<feature type="non-terminal residue" evidence="3">
    <location>
        <position position="1"/>
    </location>
</feature>
<dbReference type="EMBL" id="CVRI01000037">
    <property type="protein sequence ID" value="CRK93728.1"/>
    <property type="molecule type" value="Genomic_DNA"/>
</dbReference>
<proteinExistence type="predicted"/>
<dbReference type="Proteomes" id="UP000183832">
    <property type="component" value="Unassembled WGS sequence"/>
</dbReference>
<reference evidence="3 4" key="1">
    <citation type="submission" date="2015-04" db="EMBL/GenBank/DDBJ databases">
        <authorList>
            <person name="Syromyatnikov M.Y."/>
            <person name="Popov V.N."/>
        </authorList>
    </citation>
    <scope>NUCLEOTIDE SEQUENCE [LARGE SCALE GENOMIC DNA]</scope>
</reference>
<keyword evidence="1" id="KW-0175">Coiled coil</keyword>
<accession>A0A1J1I057</accession>
<dbReference type="Pfam" id="PF13855">
    <property type="entry name" value="LRR_8"/>
    <property type="match status" value="1"/>
</dbReference>
<dbReference type="AlphaFoldDB" id="A0A1J1I057"/>
<dbReference type="InterPro" id="IPR001611">
    <property type="entry name" value="Leu-rich_rpt"/>
</dbReference>
<evidence type="ECO:0000313" key="4">
    <source>
        <dbReference type="Proteomes" id="UP000183832"/>
    </source>
</evidence>
<feature type="transmembrane region" description="Helical" evidence="2">
    <location>
        <begin position="45"/>
        <end position="65"/>
    </location>
</feature>
<keyword evidence="2" id="KW-0812">Transmembrane</keyword>
<gene>
    <name evidence="3" type="ORF">CLUMA_CG007256</name>
</gene>
<protein>
    <submittedName>
        <fullName evidence="3">CLUMA_CG007256, isoform A</fullName>
    </submittedName>
</protein>
<evidence type="ECO:0000256" key="1">
    <source>
        <dbReference type="SAM" id="Coils"/>
    </source>
</evidence>
<feature type="coiled-coil region" evidence="1">
    <location>
        <begin position="268"/>
        <end position="302"/>
    </location>
</feature>
<evidence type="ECO:0000313" key="3">
    <source>
        <dbReference type="EMBL" id="CRK93728.1"/>
    </source>
</evidence>
<keyword evidence="4" id="KW-1185">Reference proteome</keyword>
<dbReference type="OrthoDB" id="676979at2759"/>
<keyword evidence="2" id="KW-0472">Membrane</keyword>
<organism evidence="3 4">
    <name type="scientific">Clunio marinus</name>
    <dbReference type="NCBI Taxonomy" id="568069"/>
    <lineage>
        <taxon>Eukaryota</taxon>
        <taxon>Metazoa</taxon>
        <taxon>Ecdysozoa</taxon>
        <taxon>Arthropoda</taxon>
        <taxon>Hexapoda</taxon>
        <taxon>Insecta</taxon>
        <taxon>Pterygota</taxon>
        <taxon>Neoptera</taxon>
        <taxon>Endopterygota</taxon>
        <taxon>Diptera</taxon>
        <taxon>Nematocera</taxon>
        <taxon>Chironomoidea</taxon>
        <taxon>Chironomidae</taxon>
        <taxon>Clunio</taxon>
    </lineage>
</organism>
<evidence type="ECO:0000256" key="2">
    <source>
        <dbReference type="SAM" id="Phobius"/>
    </source>
</evidence>